<evidence type="ECO:0000313" key="3">
    <source>
        <dbReference type="Proteomes" id="UP001206925"/>
    </source>
</evidence>
<feature type="non-terminal residue" evidence="2">
    <location>
        <position position="123"/>
    </location>
</feature>
<dbReference type="PANTHER" id="PTHR45086:SF1">
    <property type="entry name" value="WD REPEAT-CONTAINING PROTEIN PCN"/>
    <property type="match status" value="1"/>
</dbReference>
<dbReference type="GO" id="GO:0010073">
    <property type="term" value="P:meristem maintenance"/>
    <property type="evidence" value="ECO:0007669"/>
    <property type="project" value="InterPro"/>
</dbReference>
<sequence>QVVVDPIGVSIWQMAAHPMSWQQSNPKPDMASVGNGHDIDKTIDDGDVTSESDVEADSLELYEEPITENASMAIACDDGCVRIYNISDSDGFTYHKSLPRVGGRVLSVTWSPDAKRIYAGSSD</sequence>
<dbReference type="PANTHER" id="PTHR45086">
    <property type="entry name" value="WD REPEAT-CONTAINING PROTEIN PCN"/>
    <property type="match status" value="1"/>
</dbReference>
<feature type="non-terminal residue" evidence="2">
    <location>
        <position position="1"/>
    </location>
</feature>
<evidence type="ECO:0000256" key="1">
    <source>
        <dbReference type="SAM" id="MobiDB-lite"/>
    </source>
</evidence>
<dbReference type="GO" id="GO:0035266">
    <property type="term" value="P:meristem growth"/>
    <property type="evidence" value="ECO:0007669"/>
    <property type="project" value="InterPro"/>
</dbReference>
<protein>
    <submittedName>
        <fullName evidence="2">Uncharacterized protein</fullName>
    </submittedName>
</protein>
<keyword evidence="3" id="KW-1185">Reference proteome</keyword>
<reference evidence="2" key="1">
    <citation type="submission" date="2022-06" db="EMBL/GenBank/DDBJ databases">
        <title>Uncovering the hologenomic basis of an extraordinary plant invasion.</title>
        <authorList>
            <person name="Bieker V.C."/>
            <person name="Martin M.D."/>
            <person name="Gilbert T."/>
            <person name="Hodgins K."/>
            <person name="Battlay P."/>
            <person name="Petersen B."/>
            <person name="Wilson J."/>
        </authorList>
    </citation>
    <scope>NUCLEOTIDE SEQUENCE</scope>
    <source>
        <strain evidence="2">AA19_3_7</strain>
        <tissue evidence="2">Leaf</tissue>
    </source>
</reference>
<gene>
    <name evidence="2" type="ORF">M8C21_021013</name>
</gene>
<dbReference type="InterPro" id="IPR015943">
    <property type="entry name" value="WD40/YVTN_repeat-like_dom_sf"/>
</dbReference>
<accession>A0AAD5BKB6</accession>
<feature type="region of interest" description="Disordered" evidence="1">
    <location>
        <begin position="20"/>
        <end position="53"/>
    </location>
</feature>
<dbReference type="AlphaFoldDB" id="A0AAD5BKB6"/>
<evidence type="ECO:0000313" key="2">
    <source>
        <dbReference type="EMBL" id="KAI7724815.1"/>
    </source>
</evidence>
<name>A0AAD5BKB6_AMBAR</name>
<proteinExistence type="predicted"/>
<dbReference type="SUPFAM" id="SSF50978">
    <property type="entry name" value="WD40 repeat-like"/>
    <property type="match status" value="1"/>
</dbReference>
<comment type="caution">
    <text evidence="2">The sequence shown here is derived from an EMBL/GenBank/DDBJ whole genome shotgun (WGS) entry which is preliminary data.</text>
</comment>
<organism evidence="2 3">
    <name type="scientific">Ambrosia artemisiifolia</name>
    <name type="common">Common ragweed</name>
    <dbReference type="NCBI Taxonomy" id="4212"/>
    <lineage>
        <taxon>Eukaryota</taxon>
        <taxon>Viridiplantae</taxon>
        <taxon>Streptophyta</taxon>
        <taxon>Embryophyta</taxon>
        <taxon>Tracheophyta</taxon>
        <taxon>Spermatophyta</taxon>
        <taxon>Magnoliopsida</taxon>
        <taxon>eudicotyledons</taxon>
        <taxon>Gunneridae</taxon>
        <taxon>Pentapetalae</taxon>
        <taxon>asterids</taxon>
        <taxon>campanulids</taxon>
        <taxon>Asterales</taxon>
        <taxon>Asteraceae</taxon>
        <taxon>Asteroideae</taxon>
        <taxon>Heliantheae alliance</taxon>
        <taxon>Heliantheae</taxon>
        <taxon>Ambrosia</taxon>
    </lineage>
</organism>
<dbReference type="EMBL" id="JAMZMK010012152">
    <property type="protein sequence ID" value="KAI7724815.1"/>
    <property type="molecule type" value="Genomic_DNA"/>
</dbReference>
<dbReference type="Proteomes" id="UP001206925">
    <property type="component" value="Unassembled WGS sequence"/>
</dbReference>
<dbReference type="InterPro" id="IPR036322">
    <property type="entry name" value="WD40_repeat_dom_sf"/>
</dbReference>
<dbReference type="InterPro" id="IPR044622">
    <property type="entry name" value="PCN"/>
</dbReference>
<dbReference type="Gene3D" id="2.130.10.10">
    <property type="entry name" value="YVTN repeat-like/Quinoprotein amine dehydrogenase"/>
    <property type="match status" value="1"/>
</dbReference>